<dbReference type="GO" id="GO:0005509">
    <property type="term" value="F:calcium ion binding"/>
    <property type="evidence" value="ECO:0007669"/>
    <property type="project" value="InterPro"/>
</dbReference>
<sequence>MRGRAGPVYLAADRFGDFAMNETIFLVLGLLGLAGIGSLVSSNDDDHPPEGPSDDPRLYPDKLIEGDGEDNEMTGTDGDDGILSYDGDDRVSGGAGNDLIGTGAGNDTVIADAGDDEIYLGKDDDLYGAYNPGVDEGNDTIDGASGNDTIITNLGNHSITGGDGDDRIEDHGGSVFIDGEDGDDLILSPDASDPERPDTLLGGDGNDTIHAGAGDIVDGGSGADELVLRSDIGGEADIRYGSADTITVTLAEDYEGEGRYELVQDGSDVRLLLDGEPIAVLRDTEVRDVRDISVVRETSSR</sequence>
<dbReference type="GO" id="GO:0005576">
    <property type="term" value="C:extracellular region"/>
    <property type="evidence" value="ECO:0007669"/>
    <property type="project" value="UniProtKB-SubCell"/>
</dbReference>
<name>A0AAD3RVK7_9RHOB</name>
<proteinExistence type="predicted"/>
<evidence type="ECO:0000256" key="3">
    <source>
        <dbReference type="SAM" id="MobiDB-lite"/>
    </source>
</evidence>
<dbReference type="Pfam" id="PF00353">
    <property type="entry name" value="HemolysinCabind"/>
    <property type="match status" value="5"/>
</dbReference>
<dbReference type="PANTHER" id="PTHR38340">
    <property type="entry name" value="S-LAYER PROTEIN"/>
    <property type="match status" value="1"/>
</dbReference>
<feature type="compositionally biased region" description="Acidic residues" evidence="3">
    <location>
        <begin position="66"/>
        <end position="80"/>
    </location>
</feature>
<feature type="compositionally biased region" description="Basic and acidic residues" evidence="3">
    <location>
        <begin position="44"/>
        <end position="65"/>
    </location>
</feature>
<dbReference type="Gene3D" id="2.150.10.10">
    <property type="entry name" value="Serralysin-like metalloprotease, C-terminal"/>
    <property type="match status" value="2"/>
</dbReference>
<evidence type="ECO:0008006" key="6">
    <source>
        <dbReference type="Google" id="ProtNLM"/>
    </source>
</evidence>
<dbReference type="PANTHER" id="PTHR38340:SF1">
    <property type="entry name" value="S-LAYER PROTEIN"/>
    <property type="match status" value="1"/>
</dbReference>
<dbReference type="SUPFAM" id="SSF51120">
    <property type="entry name" value="beta-Roll"/>
    <property type="match status" value="1"/>
</dbReference>
<feature type="region of interest" description="Disordered" evidence="3">
    <location>
        <begin position="157"/>
        <end position="182"/>
    </location>
</feature>
<evidence type="ECO:0000256" key="1">
    <source>
        <dbReference type="ARBA" id="ARBA00004613"/>
    </source>
</evidence>
<protein>
    <recommendedName>
        <fullName evidence="6">Calcium-binding protein</fullName>
    </recommendedName>
</protein>
<dbReference type="EMBL" id="BSFH01000098">
    <property type="protein sequence ID" value="GLK66045.1"/>
    <property type="molecule type" value="Genomic_DNA"/>
</dbReference>
<dbReference type="PRINTS" id="PR00313">
    <property type="entry name" value="CABNDNGRPT"/>
</dbReference>
<comment type="subcellular location">
    <subcellularLocation>
        <location evidence="1">Secreted</location>
    </subcellularLocation>
</comment>
<keyword evidence="5" id="KW-1185">Reference proteome</keyword>
<dbReference type="InterPro" id="IPR050557">
    <property type="entry name" value="RTX_toxin/Mannuronan_C5-epim"/>
</dbReference>
<accession>A0AAD3RVK7</accession>
<reference evidence="4" key="2">
    <citation type="submission" date="2023-01" db="EMBL/GenBank/DDBJ databases">
        <authorList>
            <person name="Sun Q."/>
            <person name="Evtushenko L."/>
        </authorList>
    </citation>
    <scope>NUCLEOTIDE SEQUENCE</scope>
    <source>
        <strain evidence="4">VKM B-2222</strain>
    </source>
</reference>
<feature type="region of interest" description="Disordered" evidence="3">
    <location>
        <begin position="42"/>
        <end position="88"/>
    </location>
</feature>
<gene>
    <name evidence="4" type="ORF">GCM10017635_35220</name>
</gene>
<dbReference type="InterPro" id="IPR001343">
    <property type="entry name" value="Hemolysn_Ca-bd"/>
</dbReference>
<evidence type="ECO:0000313" key="4">
    <source>
        <dbReference type="EMBL" id="GLK66045.1"/>
    </source>
</evidence>
<evidence type="ECO:0000256" key="2">
    <source>
        <dbReference type="ARBA" id="ARBA00022525"/>
    </source>
</evidence>
<dbReference type="Proteomes" id="UP001143349">
    <property type="component" value="Unassembled WGS sequence"/>
</dbReference>
<dbReference type="AlphaFoldDB" id="A0AAD3RVK7"/>
<keyword evidence="2" id="KW-0964">Secreted</keyword>
<reference evidence="4" key="1">
    <citation type="journal article" date="2014" name="Int. J. Syst. Evol. Microbiol.">
        <title>Complete genome sequence of Corynebacterium casei LMG S-19264T (=DSM 44701T), isolated from a smear-ripened cheese.</title>
        <authorList>
            <consortium name="US DOE Joint Genome Institute (JGI-PGF)"/>
            <person name="Walter F."/>
            <person name="Albersmeier A."/>
            <person name="Kalinowski J."/>
            <person name="Ruckert C."/>
        </authorList>
    </citation>
    <scope>NUCLEOTIDE SEQUENCE</scope>
    <source>
        <strain evidence="4">VKM B-2222</strain>
    </source>
</reference>
<comment type="caution">
    <text evidence="4">The sequence shown here is derived from an EMBL/GenBank/DDBJ whole genome shotgun (WGS) entry which is preliminary data.</text>
</comment>
<organism evidence="4 5">
    <name type="scientific">Paracoccus kondratievae</name>
    <dbReference type="NCBI Taxonomy" id="135740"/>
    <lineage>
        <taxon>Bacteria</taxon>
        <taxon>Pseudomonadati</taxon>
        <taxon>Pseudomonadota</taxon>
        <taxon>Alphaproteobacteria</taxon>
        <taxon>Rhodobacterales</taxon>
        <taxon>Paracoccaceae</taxon>
        <taxon>Paracoccus</taxon>
    </lineage>
</organism>
<evidence type="ECO:0000313" key="5">
    <source>
        <dbReference type="Proteomes" id="UP001143349"/>
    </source>
</evidence>
<dbReference type="InterPro" id="IPR011049">
    <property type="entry name" value="Serralysin-like_metalloprot_C"/>
</dbReference>